<evidence type="ECO:0000313" key="1">
    <source>
        <dbReference type="EMBL" id="KAJ1131464.1"/>
    </source>
</evidence>
<protein>
    <submittedName>
        <fullName evidence="1">Uncharacterized protein</fullName>
    </submittedName>
</protein>
<sequence>MRDRREEQQRPWRRPWYRARRHIVMRAQKWSNINVRAYLKAWKAFEQSGACRRQEQWDKVEDVVQFILGLIQKGQSRVTNSGKLAGIAFMGKLLWGYAPTAGDLGK</sequence>
<name>A0AAV7PX08_PLEWA</name>
<dbReference type="EMBL" id="JANPWB010000011">
    <property type="protein sequence ID" value="KAJ1131464.1"/>
    <property type="molecule type" value="Genomic_DNA"/>
</dbReference>
<reference evidence="1" key="1">
    <citation type="journal article" date="2022" name="bioRxiv">
        <title>Sequencing and chromosome-scale assembly of the giantPleurodeles waltlgenome.</title>
        <authorList>
            <person name="Brown T."/>
            <person name="Elewa A."/>
            <person name="Iarovenko S."/>
            <person name="Subramanian E."/>
            <person name="Araus A.J."/>
            <person name="Petzold A."/>
            <person name="Susuki M."/>
            <person name="Suzuki K.-i.T."/>
            <person name="Hayashi T."/>
            <person name="Toyoda A."/>
            <person name="Oliveira C."/>
            <person name="Osipova E."/>
            <person name="Leigh N.D."/>
            <person name="Simon A."/>
            <person name="Yun M.H."/>
        </authorList>
    </citation>
    <scope>NUCLEOTIDE SEQUENCE</scope>
    <source>
        <strain evidence="1">20211129_DDA</strain>
        <tissue evidence="1">Liver</tissue>
    </source>
</reference>
<keyword evidence="2" id="KW-1185">Reference proteome</keyword>
<accession>A0AAV7PX08</accession>
<dbReference type="Proteomes" id="UP001066276">
    <property type="component" value="Chromosome 7"/>
</dbReference>
<evidence type="ECO:0000313" key="2">
    <source>
        <dbReference type="Proteomes" id="UP001066276"/>
    </source>
</evidence>
<gene>
    <name evidence="1" type="ORF">NDU88_009801</name>
</gene>
<dbReference type="AlphaFoldDB" id="A0AAV7PX08"/>
<organism evidence="1 2">
    <name type="scientific">Pleurodeles waltl</name>
    <name type="common">Iberian ribbed newt</name>
    <dbReference type="NCBI Taxonomy" id="8319"/>
    <lineage>
        <taxon>Eukaryota</taxon>
        <taxon>Metazoa</taxon>
        <taxon>Chordata</taxon>
        <taxon>Craniata</taxon>
        <taxon>Vertebrata</taxon>
        <taxon>Euteleostomi</taxon>
        <taxon>Amphibia</taxon>
        <taxon>Batrachia</taxon>
        <taxon>Caudata</taxon>
        <taxon>Salamandroidea</taxon>
        <taxon>Salamandridae</taxon>
        <taxon>Pleurodelinae</taxon>
        <taxon>Pleurodeles</taxon>
    </lineage>
</organism>
<proteinExistence type="predicted"/>
<comment type="caution">
    <text evidence="1">The sequence shown here is derived from an EMBL/GenBank/DDBJ whole genome shotgun (WGS) entry which is preliminary data.</text>
</comment>